<dbReference type="RefSeq" id="WP_092527858.1">
    <property type="nucleotide sequence ID" value="NZ_FOWW01000001.1"/>
</dbReference>
<dbReference type="InterPro" id="IPR001647">
    <property type="entry name" value="HTH_TetR"/>
</dbReference>
<dbReference type="InterPro" id="IPR009057">
    <property type="entry name" value="Homeodomain-like_sf"/>
</dbReference>
<dbReference type="PROSITE" id="PS50977">
    <property type="entry name" value="HTH_TETR_2"/>
    <property type="match status" value="1"/>
</dbReference>
<dbReference type="AlphaFoldDB" id="A0A1I5M2C7"/>
<dbReference type="SUPFAM" id="SSF46689">
    <property type="entry name" value="Homeodomain-like"/>
    <property type="match status" value="1"/>
</dbReference>
<feature type="domain" description="HTH tetR-type" evidence="3">
    <location>
        <begin position="18"/>
        <end position="78"/>
    </location>
</feature>
<dbReference type="InterPro" id="IPR050109">
    <property type="entry name" value="HTH-type_TetR-like_transc_reg"/>
</dbReference>
<dbReference type="PANTHER" id="PTHR30055:SF226">
    <property type="entry name" value="HTH-TYPE TRANSCRIPTIONAL REGULATOR PKSA"/>
    <property type="match status" value="1"/>
</dbReference>
<dbReference type="OrthoDB" id="3783612at2"/>
<dbReference type="EMBL" id="FOWW01000001">
    <property type="protein sequence ID" value="SFP03702.1"/>
    <property type="molecule type" value="Genomic_DNA"/>
</dbReference>
<evidence type="ECO:0000259" key="3">
    <source>
        <dbReference type="PROSITE" id="PS50977"/>
    </source>
</evidence>
<evidence type="ECO:0000256" key="1">
    <source>
        <dbReference type="ARBA" id="ARBA00023125"/>
    </source>
</evidence>
<dbReference type="GO" id="GO:0003700">
    <property type="term" value="F:DNA-binding transcription factor activity"/>
    <property type="evidence" value="ECO:0007669"/>
    <property type="project" value="TreeGrafter"/>
</dbReference>
<dbReference type="STRING" id="587909.SAMN05421810_101765"/>
<name>A0A1I5M2C7_9PSEU</name>
<evidence type="ECO:0000256" key="2">
    <source>
        <dbReference type="PROSITE-ProRule" id="PRU00335"/>
    </source>
</evidence>
<dbReference type="InterPro" id="IPR036271">
    <property type="entry name" value="Tet_transcr_reg_TetR-rel_C_sf"/>
</dbReference>
<dbReference type="Pfam" id="PF00440">
    <property type="entry name" value="TetR_N"/>
    <property type="match status" value="1"/>
</dbReference>
<evidence type="ECO:0000313" key="4">
    <source>
        <dbReference type="EMBL" id="SFP03702.1"/>
    </source>
</evidence>
<organism evidence="4 5">
    <name type="scientific">Amycolatopsis arida</name>
    <dbReference type="NCBI Taxonomy" id="587909"/>
    <lineage>
        <taxon>Bacteria</taxon>
        <taxon>Bacillati</taxon>
        <taxon>Actinomycetota</taxon>
        <taxon>Actinomycetes</taxon>
        <taxon>Pseudonocardiales</taxon>
        <taxon>Pseudonocardiaceae</taxon>
        <taxon>Amycolatopsis</taxon>
    </lineage>
</organism>
<gene>
    <name evidence="4" type="ORF">SAMN05421810_101765</name>
</gene>
<accession>A0A1I5M2C7</accession>
<dbReference type="GO" id="GO:0000976">
    <property type="term" value="F:transcription cis-regulatory region binding"/>
    <property type="evidence" value="ECO:0007669"/>
    <property type="project" value="TreeGrafter"/>
</dbReference>
<dbReference type="PANTHER" id="PTHR30055">
    <property type="entry name" value="HTH-TYPE TRANSCRIPTIONAL REGULATOR RUTR"/>
    <property type="match status" value="1"/>
</dbReference>
<keyword evidence="5" id="KW-1185">Reference proteome</keyword>
<feature type="DNA-binding region" description="H-T-H motif" evidence="2">
    <location>
        <begin position="41"/>
        <end position="60"/>
    </location>
</feature>
<evidence type="ECO:0000313" key="5">
    <source>
        <dbReference type="Proteomes" id="UP000198727"/>
    </source>
</evidence>
<protein>
    <submittedName>
        <fullName evidence="4">DNA-binding transcriptional regulator, AcrR family</fullName>
    </submittedName>
</protein>
<dbReference type="Proteomes" id="UP000198727">
    <property type="component" value="Unassembled WGS sequence"/>
</dbReference>
<keyword evidence="1 2" id="KW-0238">DNA-binding</keyword>
<sequence>MRARPRTYGGRSAEQRRADRRRQLVDAATEIWGEQGWAAVTMRGVCARAGLIDRYFYESFTDRDALLAAVWDQQLDEVVLLLLGAIEGSRDEHPLSQLRAAIAAFVHHVTADPRRARIAFGDHAGSAVLQQRRRDALRRMTDLLVEVARPHLAPGVDDTDFRMTTLLGIGGFVELVTAWHAGVVAVDAERLIDHAADVGTVLGARYLRADLLDGPSSR</sequence>
<proteinExistence type="predicted"/>
<dbReference type="Gene3D" id="1.10.357.10">
    <property type="entry name" value="Tetracycline Repressor, domain 2"/>
    <property type="match status" value="1"/>
</dbReference>
<reference evidence="5" key="1">
    <citation type="submission" date="2016-10" db="EMBL/GenBank/DDBJ databases">
        <authorList>
            <person name="Varghese N."/>
            <person name="Submissions S."/>
        </authorList>
    </citation>
    <scope>NUCLEOTIDE SEQUENCE [LARGE SCALE GENOMIC DNA]</scope>
    <source>
        <strain evidence="5">CGMCC 4.5579</strain>
    </source>
</reference>
<dbReference type="SUPFAM" id="SSF48498">
    <property type="entry name" value="Tetracyclin repressor-like, C-terminal domain"/>
    <property type="match status" value="1"/>
</dbReference>